<dbReference type="InterPro" id="IPR011006">
    <property type="entry name" value="CheY-like_superfamily"/>
</dbReference>
<keyword evidence="7" id="KW-1185">Reference proteome</keyword>
<organism evidence="6 7">
    <name type="scientific">Massilia antarctica</name>
    <dbReference type="NCBI Taxonomy" id="2765360"/>
    <lineage>
        <taxon>Bacteria</taxon>
        <taxon>Pseudomonadati</taxon>
        <taxon>Pseudomonadota</taxon>
        <taxon>Betaproteobacteria</taxon>
        <taxon>Burkholderiales</taxon>
        <taxon>Oxalobacteraceae</taxon>
        <taxon>Telluria group</taxon>
        <taxon>Massilia</taxon>
    </lineage>
</organism>
<keyword evidence="3" id="KW-0597">Phosphoprotein</keyword>
<evidence type="ECO:0000313" key="7">
    <source>
        <dbReference type="Proteomes" id="UP000662888"/>
    </source>
</evidence>
<accession>A0AA49A7I2</accession>
<evidence type="ECO:0000313" key="6">
    <source>
        <dbReference type="EMBL" id="QPI48620.1"/>
    </source>
</evidence>
<evidence type="ECO:0000256" key="1">
    <source>
        <dbReference type="ARBA" id="ARBA00012528"/>
    </source>
</evidence>
<dbReference type="PROSITE" id="PS50110">
    <property type="entry name" value="RESPONSE_REGULATORY"/>
    <property type="match status" value="1"/>
</dbReference>
<dbReference type="PANTHER" id="PTHR45138:SF9">
    <property type="entry name" value="DIGUANYLATE CYCLASE DGCM-RELATED"/>
    <property type="match status" value="1"/>
</dbReference>
<reference evidence="6 7" key="1">
    <citation type="submission" date="2020-11" db="EMBL/GenBank/DDBJ databases">
        <authorList>
            <person name="Sun Q."/>
        </authorList>
    </citation>
    <scope>NUCLEOTIDE SEQUENCE [LARGE SCALE GENOMIC DNA]</scope>
    <source>
        <strain evidence="6 7">P8398</strain>
    </source>
</reference>
<dbReference type="SUPFAM" id="SSF55073">
    <property type="entry name" value="Nucleotide cyclase"/>
    <property type="match status" value="1"/>
</dbReference>
<evidence type="ECO:0000256" key="3">
    <source>
        <dbReference type="PROSITE-ProRule" id="PRU00169"/>
    </source>
</evidence>
<dbReference type="InterPro" id="IPR000160">
    <property type="entry name" value="GGDEF_dom"/>
</dbReference>
<name>A0AA49A7I2_9BURK</name>
<dbReference type="SUPFAM" id="SSF52172">
    <property type="entry name" value="CheY-like"/>
    <property type="match status" value="1"/>
</dbReference>
<dbReference type="PROSITE" id="PS50887">
    <property type="entry name" value="GGDEF"/>
    <property type="match status" value="1"/>
</dbReference>
<dbReference type="InterPro" id="IPR029787">
    <property type="entry name" value="Nucleotide_cyclase"/>
</dbReference>
<dbReference type="InterPro" id="IPR050469">
    <property type="entry name" value="Diguanylate_Cyclase"/>
</dbReference>
<dbReference type="NCBIfam" id="TIGR00254">
    <property type="entry name" value="GGDEF"/>
    <property type="match status" value="1"/>
</dbReference>
<dbReference type="SMART" id="SM00448">
    <property type="entry name" value="REC"/>
    <property type="match status" value="1"/>
</dbReference>
<dbReference type="Proteomes" id="UP000662888">
    <property type="component" value="Chromosome"/>
</dbReference>
<dbReference type="InterPro" id="IPR043128">
    <property type="entry name" value="Rev_trsase/Diguanyl_cyclase"/>
</dbReference>
<dbReference type="EMBL" id="CP065053">
    <property type="protein sequence ID" value="QPI48620.1"/>
    <property type="molecule type" value="Genomic_DNA"/>
</dbReference>
<feature type="modified residue" description="4-aspartylphosphate" evidence="3">
    <location>
        <position position="58"/>
    </location>
</feature>
<feature type="domain" description="GGDEF" evidence="5">
    <location>
        <begin position="168"/>
        <end position="305"/>
    </location>
</feature>
<dbReference type="EC" id="2.7.7.65" evidence="1"/>
<evidence type="ECO:0000256" key="2">
    <source>
        <dbReference type="ARBA" id="ARBA00034247"/>
    </source>
</evidence>
<evidence type="ECO:0000259" key="5">
    <source>
        <dbReference type="PROSITE" id="PS50887"/>
    </source>
</evidence>
<dbReference type="Pfam" id="PF00072">
    <property type="entry name" value="Response_reg"/>
    <property type="match status" value="1"/>
</dbReference>
<dbReference type="InterPro" id="IPR001789">
    <property type="entry name" value="Sig_transdc_resp-reg_receiver"/>
</dbReference>
<gene>
    <name evidence="6" type="ORF">IV454_24300</name>
</gene>
<proteinExistence type="predicted"/>
<feature type="domain" description="Response regulatory" evidence="4">
    <location>
        <begin position="10"/>
        <end position="125"/>
    </location>
</feature>
<evidence type="ECO:0000259" key="4">
    <source>
        <dbReference type="PROSITE" id="PS50110"/>
    </source>
</evidence>
<dbReference type="Gene3D" id="3.30.70.270">
    <property type="match status" value="1"/>
</dbReference>
<protein>
    <recommendedName>
        <fullName evidence="1">diguanylate cyclase</fullName>
        <ecNumber evidence="1">2.7.7.65</ecNumber>
    </recommendedName>
</protein>
<dbReference type="RefSeq" id="WP_206088227.1">
    <property type="nucleotide sequence ID" value="NZ_CP065053.1"/>
</dbReference>
<dbReference type="PANTHER" id="PTHR45138">
    <property type="entry name" value="REGULATORY COMPONENTS OF SENSORY TRANSDUCTION SYSTEM"/>
    <property type="match status" value="1"/>
</dbReference>
<comment type="catalytic activity">
    <reaction evidence="2">
        <text>2 GTP = 3',3'-c-di-GMP + 2 diphosphate</text>
        <dbReference type="Rhea" id="RHEA:24898"/>
        <dbReference type="ChEBI" id="CHEBI:33019"/>
        <dbReference type="ChEBI" id="CHEBI:37565"/>
        <dbReference type="ChEBI" id="CHEBI:58805"/>
        <dbReference type="EC" id="2.7.7.65"/>
    </reaction>
</comment>
<dbReference type="SMART" id="SM00267">
    <property type="entry name" value="GGDEF"/>
    <property type="match status" value="1"/>
</dbReference>
<dbReference type="CDD" id="cd01949">
    <property type="entry name" value="GGDEF"/>
    <property type="match status" value="1"/>
</dbReference>
<dbReference type="Gene3D" id="3.40.50.2300">
    <property type="match status" value="1"/>
</dbReference>
<dbReference type="Pfam" id="PF00990">
    <property type="entry name" value="GGDEF"/>
    <property type="match status" value="1"/>
</dbReference>
<sequence>MNSAPEEQSRILIIDDSATSIRLLSAILKDLGRIWFATSGEAGIALAREHRPHVILLDVEMPLMSGYEVCRVLKETSETRDASIIFITGQSGMESEIRALEAGAVDFITKPVNQPVAKARVCTQLNVQRQAEALVRLAKRDGLTGLFNRRYFNEMIELEFSRHQRQGHVLGLALIDIDHFKAFNDGYGHLEGDTCLSMVAQTIALATQRPSEIVARYGGEEFVAILPHTTLEEASKYGAWLCEKIYDLKIPHQFSSCASVVTISVGVAALVPSENSTIRQLINAADHALYRAKAAGRNRVIASDSG</sequence>